<keyword evidence="9" id="KW-1185">Reference proteome</keyword>
<dbReference type="STRING" id="1325734.A0A428R1Q7"/>
<evidence type="ECO:0000256" key="6">
    <source>
        <dbReference type="SAM" id="Phobius"/>
    </source>
</evidence>
<gene>
    <name evidence="8" type="ORF">CEP54_001297</name>
</gene>
<evidence type="ECO:0000256" key="4">
    <source>
        <dbReference type="ARBA" id="ARBA00023136"/>
    </source>
</evidence>
<evidence type="ECO:0000256" key="1">
    <source>
        <dbReference type="ARBA" id="ARBA00004370"/>
    </source>
</evidence>
<dbReference type="InterPro" id="IPR045119">
    <property type="entry name" value="SUN1-5"/>
</dbReference>
<feature type="domain" description="SUN" evidence="7">
    <location>
        <begin position="822"/>
        <end position="1025"/>
    </location>
</feature>
<dbReference type="PANTHER" id="PTHR12911:SF8">
    <property type="entry name" value="KLAROID PROTEIN-RELATED"/>
    <property type="match status" value="1"/>
</dbReference>
<evidence type="ECO:0000313" key="9">
    <source>
        <dbReference type="Proteomes" id="UP000288168"/>
    </source>
</evidence>
<accession>A0A428R1Q7</accession>
<proteinExistence type="predicted"/>
<evidence type="ECO:0000256" key="3">
    <source>
        <dbReference type="ARBA" id="ARBA00022989"/>
    </source>
</evidence>
<evidence type="ECO:0000313" key="8">
    <source>
        <dbReference type="EMBL" id="RSL71525.1"/>
    </source>
</evidence>
<comment type="caution">
    <text evidence="8">The sequence shown here is derived from an EMBL/GenBank/DDBJ whole genome shotgun (WGS) entry which is preliminary data.</text>
</comment>
<keyword evidence="4 6" id="KW-0472">Membrane</keyword>
<dbReference type="Pfam" id="PF07738">
    <property type="entry name" value="Sad1_UNC"/>
    <property type="match status" value="1"/>
</dbReference>
<protein>
    <recommendedName>
        <fullName evidence="7">SUN domain-containing protein</fullName>
    </recommendedName>
</protein>
<dbReference type="InterPro" id="IPR012919">
    <property type="entry name" value="SUN_dom"/>
</dbReference>
<name>A0A428R1Q7_9HYPO</name>
<feature type="region of interest" description="Disordered" evidence="5">
    <location>
        <begin position="1"/>
        <end position="316"/>
    </location>
</feature>
<keyword evidence="2 6" id="KW-0812">Transmembrane</keyword>
<feature type="compositionally biased region" description="Basic and acidic residues" evidence="5">
    <location>
        <begin position="99"/>
        <end position="108"/>
    </location>
</feature>
<feature type="compositionally biased region" description="Low complexity" evidence="5">
    <location>
        <begin position="258"/>
        <end position="280"/>
    </location>
</feature>
<dbReference type="GO" id="GO:0043495">
    <property type="term" value="F:protein-membrane adaptor activity"/>
    <property type="evidence" value="ECO:0007669"/>
    <property type="project" value="TreeGrafter"/>
</dbReference>
<evidence type="ECO:0000256" key="5">
    <source>
        <dbReference type="SAM" id="MobiDB-lite"/>
    </source>
</evidence>
<reference evidence="8 9" key="1">
    <citation type="submission" date="2017-06" db="EMBL/GenBank/DDBJ databases">
        <title>Comparative genomic analysis of Ambrosia Fusariam Clade fungi.</title>
        <authorList>
            <person name="Stajich J.E."/>
            <person name="Carrillo J."/>
            <person name="Kijimoto T."/>
            <person name="Eskalen A."/>
            <person name="O'Donnell K."/>
            <person name="Kasson M."/>
        </authorList>
    </citation>
    <scope>NUCLEOTIDE SEQUENCE [LARGE SCALE GENOMIC DNA]</scope>
    <source>
        <strain evidence="8 9">NRRL62584</strain>
    </source>
</reference>
<dbReference type="OrthoDB" id="342281at2759"/>
<feature type="compositionally biased region" description="Polar residues" evidence="5">
    <location>
        <begin position="215"/>
        <end position="229"/>
    </location>
</feature>
<dbReference type="PROSITE" id="PS51469">
    <property type="entry name" value="SUN"/>
    <property type="match status" value="1"/>
</dbReference>
<dbReference type="Gene3D" id="2.60.120.260">
    <property type="entry name" value="Galactose-binding domain-like"/>
    <property type="match status" value="1"/>
</dbReference>
<evidence type="ECO:0000256" key="2">
    <source>
        <dbReference type="ARBA" id="ARBA00022692"/>
    </source>
</evidence>
<feature type="compositionally biased region" description="Polar residues" evidence="5">
    <location>
        <begin position="40"/>
        <end position="50"/>
    </location>
</feature>
<evidence type="ECO:0000259" key="7">
    <source>
        <dbReference type="PROSITE" id="PS51469"/>
    </source>
</evidence>
<dbReference type="PANTHER" id="PTHR12911">
    <property type="entry name" value="SAD1/UNC-84-LIKE PROTEIN-RELATED"/>
    <property type="match status" value="1"/>
</dbReference>
<organism evidence="8 9">
    <name type="scientific">Fusarium duplospermum</name>
    <dbReference type="NCBI Taxonomy" id="1325734"/>
    <lineage>
        <taxon>Eukaryota</taxon>
        <taxon>Fungi</taxon>
        <taxon>Dikarya</taxon>
        <taxon>Ascomycota</taxon>
        <taxon>Pezizomycotina</taxon>
        <taxon>Sordariomycetes</taxon>
        <taxon>Hypocreomycetidae</taxon>
        <taxon>Hypocreales</taxon>
        <taxon>Nectriaceae</taxon>
        <taxon>Fusarium</taxon>
        <taxon>Fusarium solani species complex</taxon>
    </lineage>
</organism>
<comment type="subcellular location">
    <subcellularLocation>
        <location evidence="1">Membrane</location>
    </subcellularLocation>
</comment>
<dbReference type="Proteomes" id="UP000288168">
    <property type="component" value="Unassembled WGS sequence"/>
</dbReference>
<dbReference type="EMBL" id="NKCI01000006">
    <property type="protein sequence ID" value="RSL71525.1"/>
    <property type="molecule type" value="Genomic_DNA"/>
</dbReference>
<sequence length="1026" mass="116104">MPPRAAAGRRPRFTSREPEQPSSHESPNALIRPQLPPLQGTPSSRRQYTYGSGVEPPPRVSAGFQRMDLSAAVNQALSKPDDTDVFVRPPKPQATATARDQETSRDNGNRLSTANLPPQIVGGSDDSLRSFGMESDYYEDATIGSAPTSTPGPQARQRGSKTVTRTEKDAPEERVSQPARTGRLRPNYQPSDDEEEEEDPRRTNLVDHGKKINTPAPSRTRQTRSSQLAARNAAPEEDQEEESVDEEATGSEEEAEMSNATRAYANRASASRASANRVNPNRPPREEFEEIFEQPKGTLRQRPQNRSDKGGLFARAGEINKRVTSFDKANEIPNDPRERDFLIQQEIREVEDQVAREREEREAMTRMIAHRETWKQWFQQQLAWVLSFWPFRLFIRQPINLEDDDEHEQLLHDHQPAPMEWWRLFHPMTYFRTLEWMAEALMDYIFNFVDRVSGVQLRGSQAAMTIYFILLSLLALLLGGAVIHMGMGASGMSSPDFPNLESSSGLHWPSPSGLFERIGSMVPSVPSWGKDDGPDIWDEPEERGSGWVAKFLDEYKKAVGSLNEKGNLHEQAIKKLESILPHIVHMDVQGGKPIISQEFWHALRDLLKADGSFFNLDQSNGTFEVSSDGQWQALLGRLMEDPPWTTSTVDNNNSDSTGVADQAESKLSGWWDRWVKNNDNKIQELVNKAWDKRESAGSERDFDERLAKIVNEKLKEQNQAVVSREEFLKHVESEFSKHREQITAEMTELRTKMDERVKKLIRAATLDAPKQVTKTEISDLVHKIVKKALADLSLQAVAKGEIKVNWDAVLKNQVNFFGVGSGATIDQRRTTPVWDPWNRGVASDEAYEKGILGIHPLPPIAALHPWQDEGDCFCGARTVNHRGNAHSASIAVHLAHLMIPQQVVIEHILPGATTDPDARPRHIEVWARIEADEREQVRDFSHMHFPDNKDDWNFTPPNLEDSFVKISQFVYESDDSHNGVHIHHLSPELEDLGAMTDHVIIRAVSNYGDPTHTCFYRLRLFGKRAD</sequence>
<feature type="transmembrane region" description="Helical" evidence="6">
    <location>
        <begin position="466"/>
        <end position="487"/>
    </location>
</feature>
<feature type="compositionally biased region" description="Basic and acidic residues" evidence="5">
    <location>
        <begin position="164"/>
        <end position="175"/>
    </location>
</feature>
<dbReference type="AlphaFoldDB" id="A0A428R1Q7"/>
<feature type="compositionally biased region" description="Basic and acidic residues" evidence="5">
    <location>
        <begin position="199"/>
        <end position="210"/>
    </location>
</feature>
<dbReference type="GO" id="GO:0034993">
    <property type="term" value="C:meiotic nuclear membrane microtubule tethering complex"/>
    <property type="evidence" value="ECO:0007669"/>
    <property type="project" value="TreeGrafter"/>
</dbReference>
<keyword evidence="3 6" id="KW-1133">Transmembrane helix</keyword>
<feature type="compositionally biased region" description="Acidic residues" evidence="5">
    <location>
        <begin position="235"/>
        <end position="256"/>
    </location>
</feature>